<dbReference type="EMBL" id="KN405914">
    <property type="protein sequence ID" value="KHG16320.1"/>
    <property type="molecule type" value="Genomic_DNA"/>
</dbReference>
<dbReference type="AlphaFoldDB" id="A0A0B0NU21"/>
<keyword evidence="2" id="KW-1185">Reference proteome</keyword>
<evidence type="ECO:0000313" key="1">
    <source>
        <dbReference type="EMBL" id="KHG16320.1"/>
    </source>
</evidence>
<name>A0A0B0NU21_GOSAR</name>
<protein>
    <submittedName>
        <fullName evidence="1">Uncharacterized protein</fullName>
    </submittedName>
</protein>
<sequence>MVGRATQVSMYALFPYGLRHRRV</sequence>
<organism evidence="1 2">
    <name type="scientific">Gossypium arboreum</name>
    <name type="common">Tree cotton</name>
    <name type="synonym">Gossypium nanking</name>
    <dbReference type="NCBI Taxonomy" id="29729"/>
    <lineage>
        <taxon>Eukaryota</taxon>
        <taxon>Viridiplantae</taxon>
        <taxon>Streptophyta</taxon>
        <taxon>Embryophyta</taxon>
        <taxon>Tracheophyta</taxon>
        <taxon>Spermatophyta</taxon>
        <taxon>Magnoliopsida</taxon>
        <taxon>eudicotyledons</taxon>
        <taxon>Gunneridae</taxon>
        <taxon>Pentapetalae</taxon>
        <taxon>rosids</taxon>
        <taxon>malvids</taxon>
        <taxon>Malvales</taxon>
        <taxon>Malvaceae</taxon>
        <taxon>Malvoideae</taxon>
        <taxon>Gossypium</taxon>
    </lineage>
</organism>
<proteinExistence type="predicted"/>
<evidence type="ECO:0000313" key="2">
    <source>
        <dbReference type="Proteomes" id="UP000032142"/>
    </source>
</evidence>
<accession>A0A0B0NU21</accession>
<reference evidence="2" key="1">
    <citation type="submission" date="2014-09" db="EMBL/GenBank/DDBJ databases">
        <authorList>
            <person name="Mudge J."/>
            <person name="Ramaraj T."/>
            <person name="Lindquist I.E."/>
            <person name="Bharti A.K."/>
            <person name="Sundararajan A."/>
            <person name="Cameron C.T."/>
            <person name="Woodward J.E."/>
            <person name="May G.D."/>
            <person name="Brubaker C."/>
            <person name="Broadhvest J."/>
            <person name="Wilkins T.A."/>
        </authorList>
    </citation>
    <scope>NUCLEOTIDE SEQUENCE</scope>
    <source>
        <strain evidence="2">cv. AKA8401</strain>
    </source>
</reference>
<dbReference type="Proteomes" id="UP000032142">
    <property type="component" value="Unassembled WGS sequence"/>
</dbReference>
<gene>
    <name evidence="1" type="ORF">F383_21683</name>
</gene>